<dbReference type="EMBL" id="LTAO01000001">
    <property type="protein sequence ID" value="KYG35325.1"/>
    <property type="molecule type" value="Genomic_DNA"/>
</dbReference>
<gene>
    <name evidence="1" type="ORF">AZF04_00625</name>
</gene>
<protein>
    <submittedName>
        <fullName evidence="1">Uncharacterized protein</fullName>
    </submittedName>
</protein>
<dbReference type="AlphaFoldDB" id="A0A162FCZ9"/>
<dbReference type="STRING" id="519424.AZF04_00625"/>
<sequence>MVDYKLMKDSKKENDQMIEVEGITFLYDQKAIEEIGDYLKIDYISNQGIKLTNKNQILAYARTIE</sequence>
<name>A0A162FCZ9_9BACI</name>
<evidence type="ECO:0000313" key="2">
    <source>
        <dbReference type="Proteomes" id="UP000075806"/>
    </source>
</evidence>
<organism evidence="1 2">
    <name type="scientific">Alkalihalobacillus trypoxylicola</name>
    <dbReference type="NCBI Taxonomy" id="519424"/>
    <lineage>
        <taxon>Bacteria</taxon>
        <taxon>Bacillati</taxon>
        <taxon>Bacillota</taxon>
        <taxon>Bacilli</taxon>
        <taxon>Bacillales</taxon>
        <taxon>Bacillaceae</taxon>
        <taxon>Alkalihalobacillus</taxon>
    </lineage>
</organism>
<proteinExistence type="predicted"/>
<dbReference type="Proteomes" id="UP000075806">
    <property type="component" value="Unassembled WGS sequence"/>
</dbReference>
<keyword evidence="2" id="KW-1185">Reference proteome</keyword>
<comment type="caution">
    <text evidence="1">The sequence shown here is derived from an EMBL/GenBank/DDBJ whole genome shotgun (WGS) entry which is preliminary data.</text>
</comment>
<reference evidence="1" key="1">
    <citation type="submission" date="2016-02" db="EMBL/GenBank/DDBJ databases">
        <title>Genome sequence of Bacillus trypoxylicola KCTC 13244(T).</title>
        <authorList>
            <person name="Jeong H."/>
            <person name="Park S.-H."/>
            <person name="Choi S.-K."/>
        </authorList>
    </citation>
    <scope>NUCLEOTIDE SEQUENCE [LARGE SCALE GENOMIC DNA]</scope>
    <source>
        <strain evidence="1">KCTC 13244</strain>
    </source>
</reference>
<evidence type="ECO:0000313" key="1">
    <source>
        <dbReference type="EMBL" id="KYG35325.1"/>
    </source>
</evidence>
<accession>A0A162FCZ9</accession>